<keyword evidence="2" id="KW-0732">Signal</keyword>
<gene>
    <name evidence="3" type="ORF">SR858_16185</name>
</gene>
<sequence>MKKVIAAQLVAIALAMLIAGCAAGPDFVAPAAPTVQRYTAQVLDGEAAQPEHTQRLAAGQEVPGRWWTSFGSEPLNALVAAALAANPDLQAAQAALQAARENAAAQQGLWWPDATLHVSPTRQRVADTLSSPTAAGANLYSLHTAQLNVGYSPDVFGGVRRQVEAAGAQVDVARYQGDAARLTLAANVVLAAISEAALRAQLGVTRELADLARRQLDATRAMQRAGQVGGADVAAQEAALAQVEAGVPPLEKQVALQRNLLAVLGGRMPADGPGAAVLDFDSLALAGTLPVSVPARLVEHRPDIRAAEAQLHAASAQVGVARAARLPNIALTATLGGSALDAGTLFKSGAGFWSIGADLVQPLFKGGALRHQQRAAEAAYTQASFQYRSVVLTAFQNVADALHAVDADARALRSADAAEQAARRSLGIAQRQWQLGALAYPAVLLAQQSWQQASVALIAARAARYADTVALFQALGGGWTDDLQVASAGRP</sequence>
<keyword evidence="4" id="KW-1185">Reference proteome</keyword>
<comment type="similarity">
    <text evidence="1 2">Belongs to the outer membrane factor (OMF) (TC 1.B.17) family.</text>
</comment>
<dbReference type="GeneID" id="43161945"/>
<name>A0ABZ0XT77_9BURK</name>
<proteinExistence type="inferred from homology"/>
<dbReference type="PANTHER" id="PTHR30203">
    <property type="entry name" value="OUTER MEMBRANE CATION EFFLUX PROTEIN"/>
    <property type="match status" value="1"/>
</dbReference>
<dbReference type="SUPFAM" id="SSF56954">
    <property type="entry name" value="Outer membrane efflux proteins (OEP)"/>
    <property type="match status" value="1"/>
</dbReference>
<dbReference type="RefSeq" id="WP_019920039.1">
    <property type="nucleotide sequence ID" value="NZ_CP140152.1"/>
</dbReference>
<organism evidence="3 4">
    <name type="scientific">Duganella zoogloeoides</name>
    <dbReference type="NCBI Taxonomy" id="75659"/>
    <lineage>
        <taxon>Bacteria</taxon>
        <taxon>Pseudomonadati</taxon>
        <taxon>Pseudomonadota</taxon>
        <taxon>Betaproteobacteria</taxon>
        <taxon>Burkholderiales</taxon>
        <taxon>Oxalobacteraceae</taxon>
        <taxon>Telluria group</taxon>
        <taxon>Duganella</taxon>
    </lineage>
</organism>
<dbReference type="PROSITE" id="PS51257">
    <property type="entry name" value="PROKAR_LIPOPROTEIN"/>
    <property type="match status" value="1"/>
</dbReference>
<dbReference type="EMBL" id="CP140152">
    <property type="protein sequence ID" value="WQH02614.1"/>
    <property type="molecule type" value="Genomic_DNA"/>
</dbReference>
<dbReference type="Pfam" id="PF02321">
    <property type="entry name" value="OEP"/>
    <property type="match status" value="2"/>
</dbReference>
<feature type="signal peptide" evidence="2">
    <location>
        <begin position="1"/>
        <end position="23"/>
    </location>
</feature>
<keyword evidence="2" id="KW-0812">Transmembrane</keyword>
<evidence type="ECO:0000256" key="2">
    <source>
        <dbReference type="RuleBase" id="RU362097"/>
    </source>
</evidence>
<keyword evidence="2" id="KW-0564">Palmitate</keyword>
<evidence type="ECO:0000256" key="1">
    <source>
        <dbReference type="ARBA" id="ARBA00007613"/>
    </source>
</evidence>
<accession>A0ABZ0XT77</accession>
<evidence type="ECO:0000313" key="4">
    <source>
        <dbReference type="Proteomes" id="UP001326110"/>
    </source>
</evidence>
<protein>
    <submittedName>
        <fullName evidence="3">Efflux transporter outer membrane subunit</fullName>
    </submittedName>
</protein>
<dbReference type="NCBIfam" id="TIGR01845">
    <property type="entry name" value="outer_NodT"/>
    <property type="match status" value="1"/>
</dbReference>
<dbReference type="Proteomes" id="UP001326110">
    <property type="component" value="Chromosome"/>
</dbReference>
<dbReference type="InterPro" id="IPR003423">
    <property type="entry name" value="OMP_efflux"/>
</dbReference>
<dbReference type="Gene3D" id="2.20.200.10">
    <property type="entry name" value="Outer membrane efflux proteins (OEP)"/>
    <property type="match status" value="1"/>
</dbReference>
<reference evidence="3 4" key="1">
    <citation type="submission" date="2023-11" db="EMBL/GenBank/DDBJ databases">
        <title>MicrobeMod: A computational toolkit for identifying prokaryotic methylation and restriction-modification with nanopore sequencing.</title>
        <authorList>
            <person name="Crits-Christoph A."/>
            <person name="Kang S.C."/>
            <person name="Lee H."/>
            <person name="Ostrov N."/>
        </authorList>
    </citation>
    <scope>NUCLEOTIDE SEQUENCE [LARGE SCALE GENOMIC DNA]</scope>
    <source>
        <strain evidence="3 4">ATCC 25935</strain>
    </source>
</reference>
<keyword evidence="2" id="KW-1134">Transmembrane beta strand</keyword>
<feature type="chain" id="PRO_5044967698" evidence="2">
    <location>
        <begin position="24"/>
        <end position="491"/>
    </location>
</feature>
<dbReference type="InterPro" id="IPR010131">
    <property type="entry name" value="MdtP/NodT-like"/>
</dbReference>
<dbReference type="PANTHER" id="PTHR30203:SF33">
    <property type="entry name" value="BLR4455 PROTEIN"/>
    <property type="match status" value="1"/>
</dbReference>
<keyword evidence="2" id="KW-0472">Membrane</keyword>
<dbReference type="Gene3D" id="1.20.1600.10">
    <property type="entry name" value="Outer membrane efflux proteins (OEP)"/>
    <property type="match status" value="1"/>
</dbReference>
<evidence type="ECO:0000313" key="3">
    <source>
        <dbReference type="EMBL" id="WQH02614.1"/>
    </source>
</evidence>
<comment type="subcellular location">
    <subcellularLocation>
        <location evidence="2">Cell membrane</location>
        <topology evidence="2">Lipid-anchor</topology>
    </subcellularLocation>
</comment>
<keyword evidence="2" id="KW-0449">Lipoprotein</keyword>